<accession>A0A916XSB2</accession>
<organism evidence="1 2">
    <name type="scientific">Undibacterium terreum</name>
    <dbReference type="NCBI Taxonomy" id="1224302"/>
    <lineage>
        <taxon>Bacteria</taxon>
        <taxon>Pseudomonadati</taxon>
        <taxon>Pseudomonadota</taxon>
        <taxon>Betaproteobacteria</taxon>
        <taxon>Burkholderiales</taxon>
        <taxon>Oxalobacteraceae</taxon>
        <taxon>Undibacterium</taxon>
    </lineage>
</organism>
<keyword evidence="2" id="KW-1185">Reference proteome</keyword>
<evidence type="ECO:0000313" key="2">
    <source>
        <dbReference type="Proteomes" id="UP000637423"/>
    </source>
</evidence>
<proteinExistence type="predicted"/>
<evidence type="ECO:0008006" key="3">
    <source>
        <dbReference type="Google" id="ProtNLM"/>
    </source>
</evidence>
<evidence type="ECO:0000313" key="1">
    <source>
        <dbReference type="EMBL" id="GGD00106.1"/>
    </source>
</evidence>
<dbReference type="RefSeq" id="WP_188569319.1">
    <property type="nucleotide sequence ID" value="NZ_BMED01000008.1"/>
</dbReference>
<sequence length="121" mass="13227">MIFSDIWHADHNLIEGATSKVDGLRNTKAMAAAGSPIAQRVTEINLHGLSDFYIPSPQEHDVIDAAMRAAGSEPGTNSRYWTSMQTAQGAAAFHDYQTGGQGFENIREPMNVLPIRRELVS</sequence>
<comment type="caution">
    <text evidence="1">The sequence shown here is derived from an EMBL/GenBank/DDBJ whole genome shotgun (WGS) entry which is preliminary data.</text>
</comment>
<gene>
    <name evidence="1" type="ORF">GCM10011396_54520</name>
</gene>
<protein>
    <recommendedName>
        <fullName evidence="3">DUF1566 domain-containing protein</fullName>
    </recommendedName>
</protein>
<reference evidence="1" key="2">
    <citation type="submission" date="2020-09" db="EMBL/GenBank/DDBJ databases">
        <authorList>
            <person name="Sun Q."/>
            <person name="Zhou Y."/>
        </authorList>
    </citation>
    <scope>NUCLEOTIDE SEQUENCE</scope>
    <source>
        <strain evidence="1">CGMCC 1.10998</strain>
    </source>
</reference>
<dbReference type="EMBL" id="BMED01000008">
    <property type="protein sequence ID" value="GGD00106.1"/>
    <property type="molecule type" value="Genomic_DNA"/>
</dbReference>
<name>A0A916XSB2_9BURK</name>
<reference evidence="1" key="1">
    <citation type="journal article" date="2014" name="Int. J. Syst. Evol. Microbiol.">
        <title>Complete genome sequence of Corynebacterium casei LMG S-19264T (=DSM 44701T), isolated from a smear-ripened cheese.</title>
        <authorList>
            <consortium name="US DOE Joint Genome Institute (JGI-PGF)"/>
            <person name="Walter F."/>
            <person name="Albersmeier A."/>
            <person name="Kalinowski J."/>
            <person name="Ruckert C."/>
        </authorList>
    </citation>
    <scope>NUCLEOTIDE SEQUENCE</scope>
    <source>
        <strain evidence="1">CGMCC 1.10998</strain>
    </source>
</reference>
<dbReference type="Proteomes" id="UP000637423">
    <property type="component" value="Unassembled WGS sequence"/>
</dbReference>
<dbReference type="AlphaFoldDB" id="A0A916XSB2"/>